<evidence type="ECO:0000313" key="2">
    <source>
        <dbReference type="Proteomes" id="UP000217211"/>
    </source>
</evidence>
<evidence type="ECO:0000313" key="1">
    <source>
        <dbReference type="EMBL" id="ASY63421.1"/>
    </source>
</evidence>
<reference evidence="1 2" key="1">
    <citation type="submission" date="2017-08" db="EMBL/GenBank/DDBJ databases">
        <title>Multipartite genome sequences of Sinorhizobium species nodulating soybeans.</title>
        <authorList>
            <person name="Tian C.F."/>
        </authorList>
    </citation>
    <scope>NUCLEOTIDE SEQUENCE [LARGE SCALE GENOMIC DNA]</scope>
    <source>
        <strain evidence="1 2">CCBAU 05684</strain>
    </source>
</reference>
<proteinExistence type="predicted"/>
<accession>A0A249PBX9</accession>
<sequence>MHVYFANMQVTVGYIPSAVTDGDGLLIECSEQEAGIEILLQLAVATGRRFTTNSVGCTQRFK</sequence>
<dbReference type="EMBL" id="CP023067">
    <property type="protein sequence ID" value="ASY63421.1"/>
    <property type="molecule type" value="Genomic_DNA"/>
</dbReference>
<dbReference type="KEGG" id="esj:SJ05684_c19790"/>
<organism evidence="1 2">
    <name type="scientific">Sinorhizobium sojae CCBAU 05684</name>
    <dbReference type="NCBI Taxonomy" id="716928"/>
    <lineage>
        <taxon>Bacteria</taxon>
        <taxon>Pseudomonadati</taxon>
        <taxon>Pseudomonadota</taxon>
        <taxon>Alphaproteobacteria</taxon>
        <taxon>Hyphomicrobiales</taxon>
        <taxon>Rhizobiaceae</taxon>
        <taxon>Sinorhizobium/Ensifer group</taxon>
        <taxon>Sinorhizobium</taxon>
    </lineage>
</organism>
<name>A0A249PBX9_9HYPH</name>
<gene>
    <name evidence="1" type="ORF">SJ05684_c19790</name>
</gene>
<dbReference type="AlphaFoldDB" id="A0A249PBX9"/>
<protein>
    <submittedName>
        <fullName evidence="1">Uncharacterized protein</fullName>
    </submittedName>
</protein>
<dbReference type="Proteomes" id="UP000217211">
    <property type="component" value="Chromosome"/>
</dbReference>
<keyword evidence="2" id="KW-1185">Reference proteome</keyword>